<dbReference type="SUPFAM" id="SSF52833">
    <property type="entry name" value="Thioredoxin-like"/>
    <property type="match status" value="1"/>
</dbReference>
<gene>
    <name evidence="1" type="primary">THIOT</name>
    <name evidence="1" type="ORF">TR96805</name>
</gene>
<protein>
    <submittedName>
        <fullName evidence="1">Thioredoxin-T</fullName>
    </submittedName>
</protein>
<accession>A0A0X3NRM5</accession>
<sequence>MSPLYEVDMCLDECLISAKARLVMVAFVDLKDEDNAEVMKLLEGISHEHKRLVILVVNARKNLGLVQQFNIVACPTFVFFRSRQLLGSRVTTKEEKLRKDIEKYSQIFVTCPQH</sequence>
<organism evidence="1">
    <name type="scientific">Schistocephalus solidus</name>
    <name type="common">Tapeworm</name>
    <dbReference type="NCBI Taxonomy" id="70667"/>
    <lineage>
        <taxon>Eukaryota</taxon>
        <taxon>Metazoa</taxon>
        <taxon>Spiralia</taxon>
        <taxon>Lophotrochozoa</taxon>
        <taxon>Platyhelminthes</taxon>
        <taxon>Cestoda</taxon>
        <taxon>Eucestoda</taxon>
        <taxon>Diphyllobothriidea</taxon>
        <taxon>Diphyllobothriidae</taxon>
        <taxon>Schistocephalus</taxon>
    </lineage>
</organism>
<proteinExistence type="predicted"/>
<dbReference type="AlphaFoldDB" id="A0A0X3NRM5"/>
<dbReference type="CDD" id="cd02947">
    <property type="entry name" value="TRX_family"/>
    <property type="match status" value="1"/>
</dbReference>
<evidence type="ECO:0000313" key="1">
    <source>
        <dbReference type="EMBL" id="JAP42285.1"/>
    </source>
</evidence>
<dbReference type="Gene3D" id="3.40.30.10">
    <property type="entry name" value="Glutaredoxin"/>
    <property type="match status" value="1"/>
</dbReference>
<reference evidence="1" key="1">
    <citation type="submission" date="2016-01" db="EMBL/GenBank/DDBJ databases">
        <title>Reference transcriptome for the parasite Schistocephalus solidus: insights into the molecular evolution of parasitism.</title>
        <authorList>
            <person name="Hebert F.O."/>
            <person name="Grambauer S."/>
            <person name="Barber I."/>
            <person name="Landry C.R."/>
            <person name="Aubin-Horth N."/>
        </authorList>
    </citation>
    <scope>NUCLEOTIDE SEQUENCE</scope>
</reference>
<dbReference type="InterPro" id="IPR036249">
    <property type="entry name" value="Thioredoxin-like_sf"/>
</dbReference>
<dbReference type="EMBL" id="GEEE01020940">
    <property type="protein sequence ID" value="JAP42285.1"/>
    <property type="molecule type" value="Transcribed_RNA"/>
</dbReference>
<name>A0A0X3NRM5_SCHSO</name>